<dbReference type="InterPro" id="IPR015590">
    <property type="entry name" value="Aldehyde_DH_dom"/>
</dbReference>
<evidence type="ECO:0000313" key="7">
    <source>
        <dbReference type="Proteomes" id="UP000233742"/>
    </source>
</evidence>
<dbReference type="Proteomes" id="UP000233742">
    <property type="component" value="Chromosome"/>
</dbReference>
<evidence type="ECO:0000256" key="3">
    <source>
        <dbReference type="PROSITE-ProRule" id="PRU10007"/>
    </source>
</evidence>
<dbReference type="InterPro" id="IPR016161">
    <property type="entry name" value="Ald_DH/histidinol_DH"/>
</dbReference>
<feature type="active site" evidence="3">
    <location>
        <position position="278"/>
    </location>
</feature>
<dbReference type="Pfam" id="PF00171">
    <property type="entry name" value="Aldedh"/>
    <property type="match status" value="1"/>
</dbReference>
<organism evidence="6 7">
    <name type="scientific">Paracoccus tegillarcae</name>
    <dbReference type="NCBI Taxonomy" id="1529068"/>
    <lineage>
        <taxon>Bacteria</taxon>
        <taxon>Pseudomonadati</taxon>
        <taxon>Pseudomonadota</taxon>
        <taxon>Alphaproteobacteria</taxon>
        <taxon>Rhodobacterales</taxon>
        <taxon>Paracoccaceae</taxon>
        <taxon>Paracoccus</taxon>
    </lineage>
</organism>
<evidence type="ECO:0000256" key="1">
    <source>
        <dbReference type="ARBA" id="ARBA00009986"/>
    </source>
</evidence>
<dbReference type="EMBL" id="CP025408">
    <property type="protein sequence ID" value="AUH35054.1"/>
    <property type="molecule type" value="Genomic_DNA"/>
</dbReference>
<evidence type="ECO:0000256" key="2">
    <source>
        <dbReference type="ARBA" id="ARBA00023002"/>
    </source>
</evidence>
<dbReference type="SUPFAM" id="SSF53720">
    <property type="entry name" value="ALDH-like"/>
    <property type="match status" value="1"/>
</dbReference>
<name>A0A2K9F0G1_9RHOB</name>
<reference evidence="6 7" key="1">
    <citation type="submission" date="2017-12" db="EMBL/GenBank/DDBJ databases">
        <authorList>
            <person name="Hurst M.R.H."/>
        </authorList>
    </citation>
    <scope>NUCLEOTIDE SEQUENCE [LARGE SCALE GENOMIC DNA]</scope>
    <source>
        <strain evidence="6 7">BM15</strain>
    </source>
</reference>
<dbReference type="InterPro" id="IPR016163">
    <property type="entry name" value="Ald_DH_C"/>
</dbReference>
<accession>A0A2K9F0G1</accession>
<keyword evidence="2 4" id="KW-0560">Oxidoreductase</keyword>
<sequence>MQIGTHPWEERRVTIQPSAPPAELAAELTVPQPLNLIGNDWVPAASGQVMPVISPIDGAEFAQIADSGPADVDAAIAAARSAFDGGPWSRLTATERGRILMRFAQLIEENAETLARLESRDNGKPIKQARADMVATARYFEFYGGAADKLHGEIIPFLNGYNVELHREAHGVVGAIIPWNYPAQIFGRVVGAALAMGNAVVLKPAEDACLSVLRLSDLAVQAGLPPGALNIVTGRGEVAGRALSEHRGLDFITFTGSPEVGVMIQTAAARNFIPCTLELGGKSPQIVFDDADLDAALPFLVNAIIQNGGQTCSAGSRVLVQRAIFDKVATLLASRFAQISAGEIGDDAVLGPMISARQQQRVAAYIDDAGAPVIAQGKISGDAPSGGFYIAPVVFGPVDPQSRLAQEEVFGPVLSLIPFDDEAEAIRIANGTDYGLVAAIWTRDGGRQQRVAKAMRCGQVYINTYGAGGGVELPFGGIRKSGHGREKGFAALYEFSTMKSIVNHHG</sequence>
<dbReference type="OrthoDB" id="7827050at2"/>
<dbReference type="Gene3D" id="3.40.605.10">
    <property type="entry name" value="Aldehyde Dehydrogenase, Chain A, domain 1"/>
    <property type="match status" value="1"/>
</dbReference>
<proteinExistence type="inferred from homology"/>
<evidence type="ECO:0000313" key="6">
    <source>
        <dbReference type="EMBL" id="AUH35054.1"/>
    </source>
</evidence>
<dbReference type="CDD" id="cd07109">
    <property type="entry name" value="ALDH_AAS00426"/>
    <property type="match status" value="1"/>
</dbReference>
<keyword evidence="7" id="KW-1185">Reference proteome</keyword>
<feature type="domain" description="Aldehyde dehydrogenase" evidence="5">
    <location>
        <begin position="41"/>
        <end position="501"/>
    </location>
</feature>
<gene>
    <name evidence="6" type="ORF">CUV01_18220</name>
</gene>
<dbReference type="PROSITE" id="PS00687">
    <property type="entry name" value="ALDEHYDE_DEHYDR_GLU"/>
    <property type="match status" value="1"/>
</dbReference>
<evidence type="ECO:0000259" key="5">
    <source>
        <dbReference type="Pfam" id="PF00171"/>
    </source>
</evidence>
<evidence type="ECO:0000256" key="4">
    <source>
        <dbReference type="RuleBase" id="RU003345"/>
    </source>
</evidence>
<dbReference type="InterPro" id="IPR016162">
    <property type="entry name" value="Ald_DH_N"/>
</dbReference>
<dbReference type="GO" id="GO:0016620">
    <property type="term" value="F:oxidoreductase activity, acting on the aldehyde or oxo group of donors, NAD or NADP as acceptor"/>
    <property type="evidence" value="ECO:0007669"/>
    <property type="project" value="InterPro"/>
</dbReference>
<dbReference type="FunFam" id="3.40.605.10:FF:000007">
    <property type="entry name" value="NAD/NADP-dependent betaine aldehyde dehydrogenase"/>
    <property type="match status" value="1"/>
</dbReference>
<dbReference type="Gene3D" id="3.40.309.10">
    <property type="entry name" value="Aldehyde Dehydrogenase, Chain A, domain 2"/>
    <property type="match status" value="1"/>
</dbReference>
<protein>
    <submittedName>
        <fullName evidence="6">Aldehyde dehydrogenase</fullName>
    </submittedName>
</protein>
<dbReference type="InterPro" id="IPR029510">
    <property type="entry name" value="Ald_DH_CS_GLU"/>
</dbReference>
<comment type="similarity">
    <text evidence="1 4">Belongs to the aldehyde dehydrogenase family.</text>
</comment>
<dbReference type="AlphaFoldDB" id="A0A2K9F0G1"/>
<dbReference type="KEGG" id="paro:CUV01_18220"/>
<dbReference type="PANTHER" id="PTHR11699">
    <property type="entry name" value="ALDEHYDE DEHYDROGENASE-RELATED"/>
    <property type="match status" value="1"/>
</dbReference>